<dbReference type="AlphaFoldDB" id="A0A1G7TZL8"/>
<name>A0A1G7TZL8_9SPHI</name>
<evidence type="ECO:0000313" key="2">
    <source>
        <dbReference type="EMBL" id="SDG40726.1"/>
    </source>
</evidence>
<dbReference type="RefSeq" id="WP_091164210.1">
    <property type="nucleotide sequence ID" value="NZ_CP071878.2"/>
</dbReference>
<protein>
    <submittedName>
        <fullName evidence="2">Uncharacterized membrane protein</fullName>
    </submittedName>
</protein>
<evidence type="ECO:0000256" key="1">
    <source>
        <dbReference type="SAM" id="Phobius"/>
    </source>
</evidence>
<keyword evidence="3" id="KW-1185">Reference proteome</keyword>
<feature type="transmembrane region" description="Helical" evidence="1">
    <location>
        <begin position="38"/>
        <end position="58"/>
    </location>
</feature>
<feature type="transmembrane region" description="Helical" evidence="1">
    <location>
        <begin position="83"/>
        <end position="102"/>
    </location>
</feature>
<keyword evidence="1" id="KW-1133">Transmembrane helix</keyword>
<keyword evidence="1" id="KW-0472">Membrane</keyword>
<dbReference type="Proteomes" id="UP000199705">
    <property type="component" value="Unassembled WGS sequence"/>
</dbReference>
<organism evidence="2 3">
    <name type="scientific">Mucilaginibacter gossypii</name>
    <dbReference type="NCBI Taxonomy" id="551996"/>
    <lineage>
        <taxon>Bacteria</taxon>
        <taxon>Pseudomonadati</taxon>
        <taxon>Bacteroidota</taxon>
        <taxon>Sphingobacteriia</taxon>
        <taxon>Sphingobacteriales</taxon>
        <taxon>Sphingobacteriaceae</taxon>
        <taxon>Mucilaginibacter</taxon>
    </lineage>
</organism>
<accession>A0A1G7TZL8</accession>
<feature type="transmembrane region" description="Helical" evidence="1">
    <location>
        <begin position="6"/>
        <end position="26"/>
    </location>
</feature>
<keyword evidence="1" id="KW-0812">Transmembrane</keyword>
<proteinExistence type="predicted"/>
<feature type="transmembrane region" description="Helical" evidence="1">
    <location>
        <begin position="114"/>
        <end position="134"/>
    </location>
</feature>
<dbReference type="EMBL" id="FNCG01000003">
    <property type="protein sequence ID" value="SDG40726.1"/>
    <property type="molecule type" value="Genomic_DNA"/>
</dbReference>
<reference evidence="3" key="1">
    <citation type="submission" date="2016-10" db="EMBL/GenBank/DDBJ databases">
        <authorList>
            <person name="Varghese N."/>
            <person name="Submissions S."/>
        </authorList>
    </citation>
    <scope>NUCLEOTIDE SEQUENCE [LARGE SCALE GENOMIC DNA]</scope>
    <source>
        <strain evidence="3">Gh-67</strain>
    </source>
</reference>
<evidence type="ECO:0000313" key="3">
    <source>
        <dbReference type="Proteomes" id="UP000199705"/>
    </source>
</evidence>
<gene>
    <name evidence="2" type="ORF">SAMN05192573_103320</name>
</gene>
<sequence length="161" mass="17271">MNQTHIHLLITHLPIVGTALGAFVLIHGIWKRNKGTLIAAYNVLIVSAIGAGIAYATGEGAEETIEHLKGISKYLIEDHEESALVSLIALILTGGVSLIGLFATLKNTSQVRRVALIALTVSLISFGLIARTGYLGGQIRHSEIRTDTMSTSKEKNDKDND</sequence>
<dbReference type="STRING" id="551996.SAMN05192573_103320"/>